<proteinExistence type="predicted"/>
<evidence type="ECO:0008006" key="3">
    <source>
        <dbReference type="Google" id="ProtNLM"/>
    </source>
</evidence>
<evidence type="ECO:0000313" key="1">
    <source>
        <dbReference type="EMBL" id="KAK0474662.1"/>
    </source>
</evidence>
<name>A0AA39NZA9_9AGAR</name>
<gene>
    <name evidence="1" type="ORF">EDD18DRAFT_1367604</name>
</gene>
<protein>
    <recommendedName>
        <fullName evidence="3">F-box domain-containing protein</fullName>
    </recommendedName>
</protein>
<evidence type="ECO:0000313" key="2">
    <source>
        <dbReference type="Proteomes" id="UP001175228"/>
    </source>
</evidence>
<accession>A0AA39NZA9</accession>
<dbReference type="EMBL" id="JAUEPU010000166">
    <property type="protein sequence ID" value="KAK0474662.1"/>
    <property type="molecule type" value="Genomic_DNA"/>
</dbReference>
<comment type="caution">
    <text evidence="1">The sequence shown here is derived from an EMBL/GenBank/DDBJ whole genome shotgun (WGS) entry which is preliminary data.</text>
</comment>
<sequence length="245" mass="27913">MKHSNLPLHEILAKYDWISTFTHPPNITSLLHHNVIPSSLQTTQLKASLESLKSPLAEIDGDLDLLHNAVMSLEAHRSHLQSLESDCATALSPIRCVPLEIMIEILCRSWQDNRFRGMLMGSRLDGFNVFTVQEGPWHLGQVCSLWRNVIKTHCPELWASMTITLPLPYKPKACLTADAVEMLHIVLECSRNHPLDFDFLCDCSVPRSEAAEGLSQLMKHCFDLMMAHSRWWRAIRLTMHPSYLP</sequence>
<keyword evidence="2" id="KW-1185">Reference proteome</keyword>
<dbReference type="Proteomes" id="UP001175228">
    <property type="component" value="Unassembled WGS sequence"/>
</dbReference>
<organism evidence="1 2">
    <name type="scientific">Armillaria luteobubalina</name>
    <dbReference type="NCBI Taxonomy" id="153913"/>
    <lineage>
        <taxon>Eukaryota</taxon>
        <taxon>Fungi</taxon>
        <taxon>Dikarya</taxon>
        <taxon>Basidiomycota</taxon>
        <taxon>Agaricomycotina</taxon>
        <taxon>Agaricomycetes</taxon>
        <taxon>Agaricomycetidae</taxon>
        <taxon>Agaricales</taxon>
        <taxon>Marasmiineae</taxon>
        <taxon>Physalacriaceae</taxon>
        <taxon>Armillaria</taxon>
    </lineage>
</organism>
<dbReference type="AlphaFoldDB" id="A0AA39NZA9"/>
<reference evidence="1" key="1">
    <citation type="submission" date="2023-06" db="EMBL/GenBank/DDBJ databases">
        <authorList>
            <consortium name="Lawrence Berkeley National Laboratory"/>
            <person name="Ahrendt S."/>
            <person name="Sahu N."/>
            <person name="Indic B."/>
            <person name="Wong-Bajracharya J."/>
            <person name="Merenyi Z."/>
            <person name="Ke H.-M."/>
            <person name="Monk M."/>
            <person name="Kocsube S."/>
            <person name="Drula E."/>
            <person name="Lipzen A."/>
            <person name="Balint B."/>
            <person name="Henrissat B."/>
            <person name="Andreopoulos B."/>
            <person name="Martin F.M."/>
            <person name="Harder C.B."/>
            <person name="Rigling D."/>
            <person name="Ford K.L."/>
            <person name="Foster G.D."/>
            <person name="Pangilinan J."/>
            <person name="Papanicolaou A."/>
            <person name="Barry K."/>
            <person name="LaButti K."/>
            <person name="Viragh M."/>
            <person name="Koriabine M."/>
            <person name="Yan M."/>
            <person name="Riley R."/>
            <person name="Champramary S."/>
            <person name="Plett K.L."/>
            <person name="Tsai I.J."/>
            <person name="Slot J."/>
            <person name="Sipos G."/>
            <person name="Plett J."/>
            <person name="Nagy L.G."/>
            <person name="Grigoriev I.V."/>
        </authorList>
    </citation>
    <scope>NUCLEOTIDE SEQUENCE</scope>
    <source>
        <strain evidence="1">HWK02</strain>
    </source>
</reference>